<proteinExistence type="predicted"/>
<dbReference type="AlphaFoldDB" id="A0A0A9FA04"/>
<dbReference type="EMBL" id="GBRH01188764">
    <property type="protein sequence ID" value="JAE09132.1"/>
    <property type="molecule type" value="Transcribed_RNA"/>
</dbReference>
<accession>A0A0A9FA04</accession>
<evidence type="ECO:0000313" key="1">
    <source>
        <dbReference type="EMBL" id="JAE09132.1"/>
    </source>
</evidence>
<organism evidence="1">
    <name type="scientific">Arundo donax</name>
    <name type="common">Giant reed</name>
    <name type="synonym">Donax arundinaceus</name>
    <dbReference type="NCBI Taxonomy" id="35708"/>
    <lineage>
        <taxon>Eukaryota</taxon>
        <taxon>Viridiplantae</taxon>
        <taxon>Streptophyta</taxon>
        <taxon>Embryophyta</taxon>
        <taxon>Tracheophyta</taxon>
        <taxon>Spermatophyta</taxon>
        <taxon>Magnoliopsida</taxon>
        <taxon>Liliopsida</taxon>
        <taxon>Poales</taxon>
        <taxon>Poaceae</taxon>
        <taxon>PACMAD clade</taxon>
        <taxon>Arundinoideae</taxon>
        <taxon>Arundineae</taxon>
        <taxon>Arundo</taxon>
    </lineage>
</organism>
<protein>
    <submittedName>
        <fullName evidence="1">Uncharacterized protein</fullName>
    </submittedName>
</protein>
<sequence length="41" mass="4490">MPSAATRHLLHCGTQYKRCHHDQLDAASDLVASLRVSAMPT</sequence>
<reference evidence="1" key="2">
    <citation type="journal article" date="2015" name="Data Brief">
        <title>Shoot transcriptome of the giant reed, Arundo donax.</title>
        <authorList>
            <person name="Barrero R.A."/>
            <person name="Guerrero F.D."/>
            <person name="Moolhuijzen P."/>
            <person name="Goolsby J.A."/>
            <person name="Tidwell J."/>
            <person name="Bellgard S.E."/>
            <person name="Bellgard M.I."/>
        </authorList>
    </citation>
    <scope>NUCLEOTIDE SEQUENCE</scope>
    <source>
        <tissue evidence="1">Shoot tissue taken approximately 20 cm above the soil surface</tissue>
    </source>
</reference>
<name>A0A0A9FA04_ARUDO</name>
<reference evidence="1" key="1">
    <citation type="submission" date="2014-09" db="EMBL/GenBank/DDBJ databases">
        <authorList>
            <person name="Magalhaes I.L.F."/>
            <person name="Oliveira U."/>
            <person name="Santos F.R."/>
            <person name="Vidigal T.H.D.A."/>
            <person name="Brescovit A.D."/>
            <person name="Santos A.J."/>
        </authorList>
    </citation>
    <scope>NUCLEOTIDE SEQUENCE</scope>
    <source>
        <tissue evidence="1">Shoot tissue taken approximately 20 cm above the soil surface</tissue>
    </source>
</reference>